<comment type="function">
    <text evidence="7">Hydrolyzes ribosome-free peptidyl-tRNAs (with 1 or more amino acids incorporated), which drop off the ribosome during protein synthesis, or as a result of ribosome stalling.</text>
</comment>
<evidence type="ECO:0000256" key="1">
    <source>
        <dbReference type="ARBA" id="ARBA00013260"/>
    </source>
</evidence>
<evidence type="ECO:0000256" key="3">
    <source>
        <dbReference type="ARBA" id="ARBA00022801"/>
    </source>
</evidence>
<comment type="catalytic activity">
    <reaction evidence="7 8">
        <text>an N-acyl-L-alpha-aminoacyl-tRNA + H2O = an N-acyl-L-amino acid + a tRNA + H(+)</text>
        <dbReference type="Rhea" id="RHEA:54448"/>
        <dbReference type="Rhea" id="RHEA-COMP:10123"/>
        <dbReference type="Rhea" id="RHEA-COMP:13883"/>
        <dbReference type="ChEBI" id="CHEBI:15377"/>
        <dbReference type="ChEBI" id="CHEBI:15378"/>
        <dbReference type="ChEBI" id="CHEBI:59874"/>
        <dbReference type="ChEBI" id="CHEBI:78442"/>
        <dbReference type="ChEBI" id="CHEBI:138191"/>
        <dbReference type="EC" id="3.1.1.29"/>
    </reaction>
</comment>
<keyword evidence="7" id="KW-0963">Cytoplasm</keyword>
<evidence type="ECO:0000313" key="11">
    <source>
        <dbReference type="Proteomes" id="UP001058860"/>
    </source>
</evidence>
<feature type="binding site" evidence="7">
    <location>
        <position position="78"/>
    </location>
    <ligand>
        <name>tRNA</name>
        <dbReference type="ChEBI" id="CHEBI:17843"/>
    </ligand>
</feature>
<dbReference type="NCBIfam" id="TIGR00447">
    <property type="entry name" value="pth"/>
    <property type="match status" value="1"/>
</dbReference>
<proteinExistence type="inferred from homology"/>
<gene>
    <name evidence="7 10" type="primary">pth</name>
    <name evidence="10" type="ORF">LRS13_10120</name>
</gene>
<dbReference type="Proteomes" id="UP001058860">
    <property type="component" value="Chromosome"/>
</dbReference>
<feature type="binding site" evidence="7">
    <location>
        <position position="24"/>
    </location>
    <ligand>
        <name>tRNA</name>
        <dbReference type="ChEBI" id="CHEBI:17843"/>
    </ligand>
</feature>
<dbReference type="GO" id="GO:0004045">
    <property type="term" value="F:peptidyl-tRNA hydrolase activity"/>
    <property type="evidence" value="ECO:0007669"/>
    <property type="project" value="UniProtKB-EC"/>
</dbReference>
<organism evidence="10 11">
    <name type="scientific">Svornostia abyssi</name>
    <dbReference type="NCBI Taxonomy" id="2898438"/>
    <lineage>
        <taxon>Bacteria</taxon>
        <taxon>Bacillati</taxon>
        <taxon>Actinomycetota</taxon>
        <taxon>Thermoleophilia</taxon>
        <taxon>Solirubrobacterales</taxon>
        <taxon>Baekduiaceae</taxon>
        <taxon>Svornostia</taxon>
    </lineage>
</organism>
<evidence type="ECO:0000256" key="6">
    <source>
        <dbReference type="ARBA" id="ARBA00050038"/>
    </source>
</evidence>
<evidence type="ECO:0000256" key="2">
    <source>
        <dbReference type="ARBA" id="ARBA00022555"/>
    </source>
</evidence>
<dbReference type="Gene3D" id="3.40.50.1470">
    <property type="entry name" value="Peptidyl-tRNA hydrolase"/>
    <property type="match status" value="1"/>
</dbReference>
<dbReference type="RefSeq" id="WP_353866290.1">
    <property type="nucleotide sequence ID" value="NZ_CP088295.1"/>
</dbReference>
<evidence type="ECO:0000256" key="9">
    <source>
        <dbReference type="RuleBase" id="RU004320"/>
    </source>
</evidence>
<comment type="function">
    <text evidence="7">Catalyzes the release of premature peptidyl moieties from peptidyl-tRNA molecules trapped in stalled 50S ribosomal subunits, and thus maintains levels of free tRNAs and 50S ribosomes.</text>
</comment>
<evidence type="ECO:0000256" key="7">
    <source>
        <dbReference type="HAMAP-Rule" id="MF_00083"/>
    </source>
</evidence>
<keyword evidence="4 7" id="KW-0694">RNA-binding</keyword>
<dbReference type="EC" id="3.1.1.29" evidence="1 7"/>
<protein>
    <recommendedName>
        <fullName evidence="6 7">Peptidyl-tRNA hydrolase</fullName>
        <shortName evidence="7">Pth</shortName>
        <ecNumber evidence="1 7">3.1.1.29</ecNumber>
    </recommendedName>
</protein>
<dbReference type="CDD" id="cd00462">
    <property type="entry name" value="PTH"/>
    <property type="match status" value="1"/>
</dbReference>
<dbReference type="SUPFAM" id="SSF53178">
    <property type="entry name" value="Peptidyl-tRNA hydrolase-like"/>
    <property type="match status" value="1"/>
</dbReference>
<feature type="active site" description="Proton acceptor" evidence="7">
    <location>
        <position position="29"/>
    </location>
</feature>
<dbReference type="InterPro" id="IPR018171">
    <property type="entry name" value="Pept_tRNA_hydro_CS"/>
</dbReference>
<keyword evidence="3 7" id="KW-0378">Hydrolase</keyword>
<dbReference type="PANTHER" id="PTHR17224:SF1">
    <property type="entry name" value="PEPTIDYL-TRNA HYDROLASE"/>
    <property type="match status" value="1"/>
</dbReference>
<comment type="similarity">
    <text evidence="5 7 9">Belongs to the PTH family.</text>
</comment>
<name>A0ABY5PMD5_9ACTN</name>
<feature type="site" description="Stabilizes the basic form of H active site to accept a proton" evidence="7">
    <location>
        <position position="103"/>
    </location>
</feature>
<dbReference type="Pfam" id="PF01195">
    <property type="entry name" value="Pept_tRNA_hydro"/>
    <property type="match status" value="1"/>
</dbReference>
<dbReference type="EMBL" id="CP088295">
    <property type="protein sequence ID" value="UUY05849.1"/>
    <property type="molecule type" value="Genomic_DNA"/>
</dbReference>
<comment type="subcellular location">
    <subcellularLocation>
        <location evidence="7">Cytoplasm</location>
    </subcellularLocation>
</comment>
<sequence>MRFRGASTPADWLIVGLGNPGSRYAGTRHNIGFDVAEALIERWDLGKPKKKFQGLLAEGRAGVGGPRVAVLLPQTYMNETGRSVGPARGTFKVELDRVLVLHDEIDLPFGDIRARLGGGLAGHNGLKSLKAHLGSPDFGRVRIGVGRPDSTDPEIVSSWVLGRFSEPAGDVRDLIDRARDTAEDLVLGRTAL</sequence>
<keyword evidence="11" id="KW-1185">Reference proteome</keyword>
<evidence type="ECO:0000256" key="5">
    <source>
        <dbReference type="ARBA" id="ARBA00038063"/>
    </source>
</evidence>
<evidence type="ECO:0000256" key="8">
    <source>
        <dbReference type="RuleBase" id="RU000673"/>
    </source>
</evidence>
<comment type="subunit">
    <text evidence="7">Monomer.</text>
</comment>
<dbReference type="HAMAP" id="MF_00083">
    <property type="entry name" value="Pept_tRNA_hydro_bact"/>
    <property type="match status" value="1"/>
</dbReference>
<dbReference type="PROSITE" id="PS01195">
    <property type="entry name" value="PEPT_TRNA_HYDROL_1"/>
    <property type="match status" value="1"/>
</dbReference>
<feature type="site" description="Discriminates between blocked and unblocked aminoacyl-tRNA" evidence="7">
    <location>
        <position position="19"/>
    </location>
</feature>
<dbReference type="PROSITE" id="PS01196">
    <property type="entry name" value="PEPT_TRNA_HYDROL_2"/>
    <property type="match status" value="1"/>
</dbReference>
<feature type="binding site" evidence="7">
    <location>
        <position position="76"/>
    </location>
    <ligand>
        <name>tRNA</name>
        <dbReference type="ChEBI" id="CHEBI:17843"/>
    </ligand>
</feature>
<accession>A0ABY5PMD5</accession>
<dbReference type="PANTHER" id="PTHR17224">
    <property type="entry name" value="PEPTIDYL-TRNA HYDROLASE"/>
    <property type="match status" value="1"/>
</dbReference>
<feature type="binding site" evidence="7">
    <location>
        <position position="124"/>
    </location>
    <ligand>
        <name>tRNA</name>
        <dbReference type="ChEBI" id="CHEBI:17843"/>
    </ligand>
</feature>
<dbReference type="InterPro" id="IPR001328">
    <property type="entry name" value="Pept_tRNA_hydro"/>
</dbReference>
<evidence type="ECO:0000313" key="10">
    <source>
        <dbReference type="EMBL" id="UUY05849.1"/>
    </source>
</evidence>
<keyword evidence="2 7" id="KW-0820">tRNA-binding</keyword>
<reference evidence="11" key="1">
    <citation type="submission" date="2021-11" db="EMBL/GenBank/DDBJ databases">
        <title>Cultivation dependent microbiological survey of springs from the worlds oldest radium mine currently devoted to the extraction of radon-saturated water.</title>
        <authorList>
            <person name="Kapinusova G."/>
            <person name="Smrhova T."/>
            <person name="Strejcek M."/>
            <person name="Suman J."/>
            <person name="Jani K."/>
            <person name="Pajer P."/>
            <person name="Uhlik O."/>
        </authorList>
    </citation>
    <scope>NUCLEOTIDE SEQUENCE [LARGE SCALE GENOMIC DNA]</scope>
    <source>
        <strain evidence="11">J379</strain>
    </source>
</reference>
<dbReference type="InterPro" id="IPR036416">
    <property type="entry name" value="Pept_tRNA_hydro_sf"/>
</dbReference>
<evidence type="ECO:0000256" key="4">
    <source>
        <dbReference type="ARBA" id="ARBA00022884"/>
    </source>
</evidence>